<dbReference type="InterPro" id="IPR050207">
    <property type="entry name" value="Trans_regulatory_Fis"/>
</dbReference>
<name>A0ABZ2C5V2_9PROT</name>
<evidence type="ECO:0000259" key="1">
    <source>
        <dbReference type="Pfam" id="PF02954"/>
    </source>
</evidence>
<dbReference type="PANTHER" id="PTHR47918:SF1">
    <property type="entry name" value="DNA-BINDING PROTEIN FIS"/>
    <property type="match status" value="1"/>
</dbReference>
<sequence>MKPTTHFSTLPEGGLRLAVERFIKHYFDLHGDHDYGSGLYAQVLQEVEIPLITETLKATKGNQLRAAHILGLNRNTLRKKIKGLKIELGFLDKS</sequence>
<accession>A0ABZ2C5V2</accession>
<evidence type="ECO:0000313" key="2">
    <source>
        <dbReference type="EMBL" id="WVX66344.1"/>
    </source>
</evidence>
<gene>
    <name evidence="2" type="ORF">Bealeia1_00520</name>
</gene>
<dbReference type="Proteomes" id="UP001330434">
    <property type="component" value="Chromosome"/>
</dbReference>
<keyword evidence="3" id="KW-1185">Reference proteome</keyword>
<dbReference type="InterPro" id="IPR002197">
    <property type="entry name" value="HTH_Fis"/>
</dbReference>
<dbReference type="RefSeq" id="WP_331255224.1">
    <property type="nucleotide sequence ID" value="NZ_CP133270.1"/>
</dbReference>
<dbReference type="Gene3D" id="1.10.10.60">
    <property type="entry name" value="Homeodomain-like"/>
    <property type="match status" value="1"/>
</dbReference>
<dbReference type="InterPro" id="IPR009057">
    <property type="entry name" value="Homeodomain-like_sf"/>
</dbReference>
<protein>
    <submittedName>
        <fullName evidence="2">Fis family transcriptional regulator</fullName>
    </submittedName>
</protein>
<dbReference type="Pfam" id="PF02954">
    <property type="entry name" value="HTH_8"/>
    <property type="match status" value="1"/>
</dbReference>
<dbReference type="PANTHER" id="PTHR47918">
    <property type="entry name" value="DNA-BINDING PROTEIN FIS"/>
    <property type="match status" value="1"/>
</dbReference>
<evidence type="ECO:0000313" key="3">
    <source>
        <dbReference type="Proteomes" id="UP001330434"/>
    </source>
</evidence>
<proteinExistence type="predicted"/>
<dbReference type="PRINTS" id="PR01590">
    <property type="entry name" value="HTHFIS"/>
</dbReference>
<feature type="domain" description="DNA binding HTH" evidence="1">
    <location>
        <begin position="44"/>
        <end position="82"/>
    </location>
</feature>
<reference evidence="2 3" key="1">
    <citation type="journal article" date="2024" name="Environ. Microbiol.">
        <title>Novel evolutionary insights on the interactions of the Holosporales (Alphaproteobacteria) with eukaryotic hosts from comparative genomics.</title>
        <authorList>
            <person name="Giovannini M."/>
            <person name="Petroni G."/>
            <person name="Castelli M."/>
        </authorList>
    </citation>
    <scope>NUCLEOTIDE SEQUENCE [LARGE SCALE GENOMIC DNA]</scope>
    <source>
        <strain evidence="2 3">US_Bl 15I1</strain>
    </source>
</reference>
<dbReference type="EMBL" id="CP133270">
    <property type="protein sequence ID" value="WVX66344.1"/>
    <property type="molecule type" value="Genomic_DNA"/>
</dbReference>
<dbReference type="SUPFAM" id="SSF46689">
    <property type="entry name" value="Homeodomain-like"/>
    <property type="match status" value="1"/>
</dbReference>
<organism evidence="2 3">
    <name type="scientific">Candidatus Bealeia paramacronuclearis</name>
    <dbReference type="NCBI Taxonomy" id="1921001"/>
    <lineage>
        <taxon>Bacteria</taxon>
        <taxon>Pseudomonadati</taxon>
        <taxon>Pseudomonadota</taxon>
        <taxon>Alphaproteobacteria</taxon>
        <taxon>Holosporales</taxon>
        <taxon>Holosporaceae</taxon>
        <taxon>Candidatus Bealeia</taxon>
    </lineage>
</organism>